<protein>
    <submittedName>
        <fullName evidence="1">Uncharacterized protein</fullName>
    </submittedName>
</protein>
<proteinExistence type="predicted"/>
<comment type="caution">
    <text evidence="1">The sequence shown here is derived from an EMBL/GenBank/DDBJ whole genome shotgun (WGS) entry which is preliminary data.</text>
</comment>
<name>A0A834CAY2_ORYME</name>
<reference evidence="1" key="1">
    <citation type="journal article" name="BMC Genomics">
        <title>Long-read sequencing and de novo genome assembly of marine medaka (Oryzias melastigma).</title>
        <authorList>
            <person name="Liang P."/>
            <person name="Saqib H.S.A."/>
            <person name="Ni X."/>
            <person name="Shen Y."/>
        </authorList>
    </citation>
    <scope>NUCLEOTIDE SEQUENCE</scope>
    <source>
        <strain evidence="1">Bigg-433</strain>
    </source>
</reference>
<evidence type="ECO:0000313" key="1">
    <source>
        <dbReference type="EMBL" id="KAF6728947.1"/>
    </source>
</evidence>
<evidence type="ECO:0000313" key="2">
    <source>
        <dbReference type="Proteomes" id="UP000646548"/>
    </source>
</evidence>
<sequence length="222" mass="26028">MEVGPRLLRRNSEICQSSLHRLHKDSTDYWEILLQQSDPSTQQREPLKYNEIIPQIKSRIEAFKAQLTAGSVKELQQIQLPLKVLRNLILMSDLEKSDRIGTELQLPHLLFDLIHKCVDDSDFIKQRSSVPIFGELMALLLVYWEKHQNWMEEEESRFSFLICLSIHLLVDVHKLSSSHLIDWRSSSSLSAPYLLIQTSSLWHLWLLLFCLFSPNTLMFQLM</sequence>
<dbReference type="EMBL" id="WKFB01000269">
    <property type="protein sequence ID" value="KAF6728947.1"/>
    <property type="molecule type" value="Genomic_DNA"/>
</dbReference>
<accession>A0A834CAY2</accession>
<dbReference type="Proteomes" id="UP000646548">
    <property type="component" value="Unassembled WGS sequence"/>
</dbReference>
<dbReference type="AlphaFoldDB" id="A0A834CAY2"/>
<gene>
    <name evidence="1" type="ORF">FQA47_000498</name>
</gene>
<organism evidence="1 2">
    <name type="scientific">Oryzias melastigma</name>
    <name type="common">Marine medaka</name>
    <dbReference type="NCBI Taxonomy" id="30732"/>
    <lineage>
        <taxon>Eukaryota</taxon>
        <taxon>Metazoa</taxon>
        <taxon>Chordata</taxon>
        <taxon>Craniata</taxon>
        <taxon>Vertebrata</taxon>
        <taxon>Euteleostomi</taxon>
        <taxon>Actinopterygii</taxon>
        <taxon>Neopterygii</taxon>
        <taxon>Teleostei</taxon>
        <taxon>Neoteleostei</taxon>
        <taxon>Acanthomorphata</taxon>
        <taxon>Ovalentaria</taxon>
        <taxon>Atherinomorphae</taxon>
        <taxon>Beloniformes</taxon>
        <taxon>Adrianichthyidae</taxon>
        <taxon>Oryziinae</taxon>
        <taxon>Oryzias</taxon>
    </lineage>
</organism>